<evidence type="ECO:0000259" key="4">
    <source>
        <dbReference type="Pfam" id="PF16371"/>
    </source>
</evidence>
<feature type="domain" description="Calcineurin-like phosphoesterase N-terminal" evidence="4">
    <location>
        <begin position="56"/>
        <end position="133"/>
    </location>
</feature>
<name>A0ABS1R4B8_9SPHI</name>
<sequence>MKKSNFSNISRRLFIGSLLPIIGFASCSKNNDSETKTGTPDGGKNIPDKDGMTVKGVVLSNNTGVANVVVSDGIVVTKTDVNGIYYLPSTKLNPYVFISIPGNYEAAPERGIPKFFQSLNLAANVVETKNFELIAVDNTNHVVLAMADLHLANRNNDISQFESGFINDVNEVIKTYKDSGTKIYGLTLGDLTWDSYWYANNYFLDDYRAAMIKINTSIFNIMGNHDNDPYYTDDHKAAHAFRTSIGPSYYSFNLGKVHYVVLDNVEYVNTGGTIGTIGDRSYNAKIVSTQMDWLKKDLSMIDKSTPIVVAMHIQLNNRPVLNSSGKLSSTVRLSNGDELLAILNDFNKVHILTGHTHINYVWENSASVTEHNTAAVCATWWWTGRDGYAGNHICKDGSPGGYSIWEVNGKDLKWQYKGIGQPKDYQFRAYDLNKCHITAAKFAPKTTDQLLKSYAGEYANPNLKNEVLINVWGFDEKWKIEVTENGNLLPVTRVEVKDPLHIISYEAFRLNENATPTSDFTSSNANHMFKVTASNATNTLIIKVTDRFNRQYTETMIRPKELTYSMK</sequence>
<dbReference type="EMBL" id="JAERTY010000005">
    <property type="protein sequence ID" value="MBL1409335.1"/>
    <property type="molecule type" value="Genomic_DNA"/>
</dbReference>
<evidence type="ECO:0000259" key="2">
    <source>
        <dbReference type="Pfam" id="PF00149"/>
    </source>
</evidence>
<dbReference type="PANTHER" id="PTHR43143">
    <property type="entry name" value="METALLOPHOSPHOESTERASE, CALCINEURIN SUPERFAMILY"/>
    <property type="match status" value="1"/>
</dbReference>
<dbReference type="RefSeq" id="WP_202103082.1">
    <property type="nucleotide sequence ID" value="NZ_JAERTY010000005.1"/>
</dbReference>
<dbReference type="InterPro" id="IPR029052">
    <property type="entry name" value="Metallo-depent_PP-like"/>
</dbReference>
<dbReference type="Pfam" id="PF00149">
    <property type="entry name" value="Metallophos"/>
    <property type="match status" value="1"/>
</dbReference>
<dbReference type="InterPro" id="IPR032285">
    <property type="entry name" value="Metallophos_N"/>
</dbReference>
<dbReference type="InterPro" id="IPR004843">
    <property type="entry name" value="Calcineurin-like_PHP"/>
</dbReference>
<dbReference type="InterPro" id="IPR051918">
    <property type="entry name" value="STPP_CPPED1"/>
</dbReference>
<accession>A0ABS1R4B8</accession>
<dbReference type="Proteomes" id="UP000625283">
    <property type="component" value="Unassembled WGS sequence"/>
</dbReference>
<dbReference type="Gene3D" id="3.60.21.10">
    <property type="match status" value="1"/>
</dbReference>
<gene>
    <name evidence="5" type="ORF">JKG61_11285</name>
</gene>
<evidence type="ECO:0000313" key="6">
    <source>
        <dbReference type="Proteomes" id="UP000625283"/>
    </source>
</evidence>
<keyword evidence="6" id="KW-1185">Reference proteome</keyword>
<proteinExistence type="predicted"/>
<dbReference type="InterPro" id="IPR032288">
    <property type="entry name" value="Metallophos_C"/>
</dbReference>
<organism evidence="5 6">
    <name type="scientific">Sphingobacterium faecale</name>
    <dbReference type="NCBI Taxonomy" id="2803775"/>
    <lineage>
        <taxon>Bacteria</taxon>
        <taxon>Pseudomonadati</taxon>
        <taxon>Bacteroidota</taxon>
        <taxon>Sphingobacteriia</taxon>
        <taxon>Sphingobacteriales</taxon>
        <taxon>Sphingobacteriaceae</taxon>
        <taxon>Sphingobacterium</taxon>
    </lineage>
</organism>
<evidence type="ECO:0000256" key="1">
    <source>
        <dbReference type="SAM" id="MobiDB-lite"/>
    </source>
</evidence>
<evidence type="ECO:0000313" key="5">
    <source>
        <dbReference type="EMBL" id="MBL1409335.1"/>
    </source>
</evidence>
<feature type="region of interest" description="Disordered" evidence="1">
    <location>
        <begin position="30"/>
        <end position="49"/>
    </location>
</feature>
<feature type="domain" description="Calcineurin-like phosphoesterase" evidence="2">
    <location>
        <begin position="143"/>
        <end position="358"/>
    </location>
</feature>
<feature type="domain" description="Calcineurin-like phosphoesterase C-terminal" evidence="3">
    <location>
        <begin position="370"/>
        <end position="552"/>
    </location>
</feature>
<comment type="caution">
    <text evidence="5">The sequence shown here is derived from an EMBL/GenBank/DDBJ whole genome shotgun (WGS) entry which is preliminary data.</text>
</comment>
<dbReference type="PANTHER" id="PTHR43143:SF1">
    <property type="entry name" value="SERINE_THREONINE-PROTEIN PHOSPHATASE CPPED1"/>
    <property type="match status" value="1"/>
</dbReference>
<evidence type="ECO:0000259" key="3">
    <source>
        <dbReference type="Pfam" id="PF16370"/>
    </source>
</evidence>
<dbReference type="Pfam" id="PF16370">
    <property type="entry name" value="MetallophosC"/>
    <property type="match status" value="1"/>
</dbReference>
<dbReference type="SUPFAM" id="SSF56300">
    <property type="entry name" value="Metallo-dependent phosphatases"/>
    <property type="match status" value="1"/>
</dbReference>
<protein>
    <submittedName>
        <fullName evidence="5">Calcineurin-like phosphoesterase C-terminal domain-containing protein</fullName>
    </submittedName>
</protein>
<dbReference type="PROSITE" id="PS51257">
    <property type="entry name" value="PROKAR_LIPOPROTEIN"/>
    <property type="match status" value="1"/>
</dbReference>
<reference evidence="5 6" key="1">
    <citation type="submission" date="2021-01" db="EMBL/GenBank/DDBJ databases">
        <title>C459-1 draft genome sequence.</title>
        <authorList>
            <person name="Zhang X.-F."/>
        </authorList>
    </citation>
    <scope>NUCLEOTIDE SEQUENCE [LARGE SCALE GENOMIC DNA]</scope>
    <source>
        <strain evidence="6">C459-1</strain>
    </source>
</reference>
<dbReference type="Pfam" id="PF16371">
    <property type="entry name" value="MetallophosN"/>
    <property type="match status" value="1"/>
</dbReference>